<organism evidence="3">
    <name type="scientific">Pinguiococcus pyrenoidosus</name>
    <dbReference type="NCBI Taxonomy" id="172671"/>
    <lineage>
        <taxon>Eukaryota</taxon>
        <taxon>Sar</taxon>
        <taxon>Stramenopiles</taxon>
        <taxon>Ochrophyta</taxon>
        <taxon>Pinguiophyceae</taxon>
        <taxon>Pinguiochrysidales</taxon>
        <taxon>Pinguiochrysidaceae</taxon>
        <taxon>Pinguiococcus</taxon>
    </lineage>
</organism>
<name>A0A6U0TG83_9STRA</name>
<dbReference type="EMBL" id="HBEA01001681">
    <property type="protein sequence ID" value="CAD8251757.1"/>
    <property type="molecule type" value="Transcribed_RNA"/>
</dbReference>
<evidence type="ECO:0000313" key="2">
    <source>
        <dbReference type="EMBL" id="CAD8251756.1"/>
    </source>
</evidence>
<evidence type="ECO:0000313" key="3">
    <source>
        <dbReference type="EMBL" id="CAD8251757.1"/>
    </source>
</evidence>
<sequence>MAVAAYKEDWIVCNSCFCENSYLICPPSTCCFSDLQVCLCMGGDCAFPNHENVPLICTCLPCCTIYPKVACCTTPRQLEVENIDKLGRKADFMVCDGNCLFCCASNNYCFSPYTCCADEGSQFLCCGSDCAIPCSDTIPFAFALYGIMCVPQFGCCVRTGQAFDMAK</sequence>
<accession>A0A6U0TG83</accession>
<dbReference type="EMBL" id="HBEA01001679">
    <property type="protein sequence ID" value="CAD8251755.1"/>
    <property type="molecule type" value="Transcribed_RNA"/>
</dbReference>
<reference evidence="3" key="1">
    <citation type="submission" date="2021-01" db="EMBL/GenBank/DDBJ databases">
        <authorList>
            <person name="Corre E."/>
            <person name="Pelletier E."/>
            <person name="Niang G."/>
            <person name="Scheremetjew M."/>
            <person name="Finn R."/>
            <person name="Kale V."/>
            <person name="Holt S."/>
            <person name="Cochrane G."/>
            <person name="Meng A."/>
            <person name="Brown T."/>
            <person name="Cohen L."/>
        </authorList>
    </citation>
    <scope>NUCLEOTIDE SEQUENCE</scope>
    <source>
        <strain evidence="3">CCMP2078</strain>
    </source>
</reference>
<evidence type="ECO:0000313" key="1">
    <source>
        <dbReference type="EMBL" id="CAD8251755.1"/>
    </source>
</evidence>
<dbReference type="AlphaFoldDB" id="A0A6U0TG83"/>
<proteinExistence type="predicted"/>
<gene>
    <name evidence="1" type="ORF">PPYR1160_LOCUS1246</name>
    <name evidence="2" type="ORF">PPYR1160_LOCUS1247</name>
    <name evidence="3" type="ORF">PPYR1160_LOCUS1248</name>
</gene>
<protein>
    <submittedName>
        <fullName evidence="3">Uncharacterized protein</fullName>
    </submittedName>
</protein>
<dbReference type="EMBL" id="HBEA01001680">
    <property type="protein sequence ID" value="CAD8251756.1"/>
    <property type="molecule type" value="Transcribed_RNA"/>
</dbReference>